<evidence type="ECO:0000256" key="4">
    <source>
        <dbReference type="ARBA" id="ARBA00022989"/>
    </source>
</evidence>
<feature type="transmembrane region" description="Helical" evidence="6">
    <location>
        <begin position="404"/>
        <end position="426"/>
    </location>
</feature>
<dbReference type="STRING" id="160454.RV10_GL000196"/>
<name>R2PT70_9ENTE</name>
<dbReference type="HOGENOM" id="CLU_040274_1_0_9"/>
<dbReference type="EMBL" id="AJAQ01000046">
    <property type="protein sequence ID" value="EOH87787.1"/>
    <property type="molecule type" value="Genomic_DNA"/>
</dbReference>
<dbReference type="OrthoDB" id="8609648at2"/>
<feature type="transmembrane region" description="Helical" evidence="6">
    <location>
        <begin position="340"/>
        <end position="359"/>
    </location>
</feature>
<dbReference type="RefSeq" id="WP_010759577.1">
    <property type="nucleotide sequence ID" value="NZ_ASWD01000003.1"/>
</dbReference>
<keyword evidence="3 6" id="KW-0812">Transmembrane</keyword>
<dbReference type="PATRIC" id="fig|1158607.3.peg.4626"/>
<feature type="transmembrane region" description="Helical" evidence="6">
    <location>
        <begin position="438"/>
        <end position="463"/>
    </location>
</feature>
<keyword evidence="2" id="KW-1003">Cell membrane</keyword>
<evidence type="ECO:0000313" key="8">
    <source>
        <dbReference type="Proteomes" id="UP000013782"/>
    </source>
</evidence>
<organism evidence="7 8">
    <name type="scientific">Enterococcus pallens ATCC BAA-351</name>
    <dbReference type="NCBI Taxonomy" id="1158607"/>
    <lineage>
        <taxon>Bacteria</taxon>
        <taxon>Bacillati</taxon>
        <taxon>Bacillota</taxon>
        <taxon>Bacilli</taxon>
        <taxon>Lactobacillales</taxon>
        <taxon>Enterococcaceae</taxon>
        <taxon>Enterococcus</taxon>
    </lineage>
</organism>
<proteinExistence type="predicted"/>
<feature type="transmembrane region" description="Helical" evidence="6">
    <location>
        <begin position="52"/>
        <end position="72"/>
    </location>
</feature>
<evidence type="ECO:0008006" key="9">
    <source>
        <dbReference type="Google" id="ProtNLM"/>
    </source>
</evidence>
<comment type="caution">
    <text evidence="7">The sequence shown here is derived from an EMBL/GenBank/DDBJ whole genome shotgun (WGS) entry which is preliminary data.</text>
</comment>
<dbReference type="Proteomes" id="UP000013782">
    <property type="component" value="Unassembled WGS sequence"/>
</dbReference>
<dbReference type="PANTHER" id="PTHR30250">
    <property type="entry name" value="PST FAMILY PREDICTED COLANIC ACID TRANSPORTER"/>
    <property type="match status" value="1"/>
</dbReference>
<evidence type="ECO:0000256" key="5">
    <source>
        <dbReference type="ARBA" id="ARBA00023136"/>
    </source>
</evidence>
<comment type="subcellular location">
    <subcellularLocation>
        <location evidence="1">Cell membrane</location>
        <topology evidence="1">Multi-pass membrane protein</topology>
    </subcellularLocation>
</comment>
<keyword evidence="8" id="KW-1185">Reference proteome</keyword>
<feature type="transmembrane region" description="Helical" evidence="6">
    <location>
        <begin position="186"/>
        <end position="205"/>
    </location>
</feature>
<dbReference type="AlphaFoldDB" id="R2PT70"/>
<keyword evidence="5 6" id="KW-0472">Membrane</keyword>
<dbReference type="GO" id="GO:0005886">
    <property type="term" value="C:plasma membrane"/>
    <property type="evidence" value="ECO:0007669"/>
    <property type="project" value="UniProtKB-SubCell"/>
</dbReference>
<reference evidence="7 8" key="1">
    <citation type="submission" date="2013-02" db="EMBL/GenBank/DDBJ databases">
        <title>The Genome Sequence of Enterococcus pallens BAA-351.</title>
        <authorList>
            <consortium name="The Broad Institute Genome Sequencing Platform"/>
            <consortium name="The Broad Institute Genome Sequencing Center for Infectious Disease"/>
            <person name="Earl A.M."/>
            <person name="Gilmore M.S."/>
            <person name="Lebreton F."/>
            <person name="Walker B."/>
            <person name="Young S.K."/>
            <person name="Zeng Q."/>
            <person name="Gargeya S."/>
            <person name="Fitzgerald M."/>
            <person name="Haas B."/>
            <person name="Abouelleil A."/>
            <person name="Alvarado L."/>
            <person name="Arachchi H.M."/>
            <person name="Berlin A.M."/>
            <person name="Chapman S.B."/>
            <person name="Dewar J."/>
            <person name="Goldberg J."/>
            <person name="Griggs A."/>
            <person name="Gujja S."/>
            <person name="Hansen M."/>
            <person name="Howarth C."/>
            <person name="Imamovic A."/>
            <person name="Larimer J."/>
            <person name="McCowan C."/>
            <person name="Murphy C."/>
            <person name="Neiman D."/>
            <person name="Pearson M."/>
            <person name="Priest M."/>
            <person name="Roberts A."/>
            <person name="Saif S."/>
            <person name="Shea T."/>
            <person name="Sisk P."/>
            <person name="Sykes S."/>
            <person name="Wortman J."/>
            <person name="Nusbaum C."/>
            <person name="Birren B."/>
        </authorList>
    </citation>
    <scope>NUCLEOTIDE SEQUENCE [LARGE SCALE GENOMIC DNA]</scope>
    <source>
        <strain evidence="7 8">ATCC BAA-351</strain>
    </source>
</reference>
<feature type="transmembrane region" description="Helical" evidence="6">
    <location>
        <begin position="163"/>
        <end position="180"/>
    </location>
</feature>
<dbReference type="PANTHER" id="PTHR30250:SF26">
    <property type="entry name" value="PSMA PROTEIN"/>
    <property type="match status" value="1"/>
</dbReference>
<feature type="transmembrane region" description="Helical" evidence="6">
    <location>
        <begin position="380"/>
        <end position="398"/>
    </location>
</feature>
<protein>
    <recommendedName>
        <fullName evidence="9">Transporter</fullName>
    </recommendedName>
</protein>
<dbReference type="eggNOG" id="COG2244">
    <property type="taxonomic scope" value="Bacteria"/>
</dbReference>
<dbReference type="InterPro" id="IPR050833">
    <property type="entry name" value="Poly_Biosynth_Transport"/>
</dbReference>
<evidence type="ECO:0000313" key="7">
    <source>
        <dbReference type="EMBL" id="EOH87787.1"/>
    </source>
</evidence>
<feature type="transmembrane region" description="Helical" evidence="6">
    <location>
        <begin position="469"/>
        <end position="490"/>
    </location>
</feature>
<evidence type="ECO:0000256" key="2">
    <source>
        <dbReference type="ARBA" id="ARBA00022475"/>
    </source>
</evidence>
<feature type="transmembrane region" description="Helical" evidence="6">
    <location>
        <begin position="126"/>
        <end position="143"/>
    </location>
</feature>
<evidence type="ECO:0000256" key="3">
    <source>
        <dbReference type="ARBA" id="ARBA00022692"/>
    </source>
</evidence>
<gene>
    <name evidence="7" type="ORF">UAU_04641</name>
</gene>
<evidence type="ECO:0000256" key="1">
    <source>
        <dbReference type="ARBA" id="ARBA00004651"/>
    </source>
</evidence>
<accession>R2PT70</accession>
<feature type="transmembrane region" description="Helical" evidence="6">
    <location>
        <begin position="310"/>
        <end position="328"/>
    </location>
</feature>
<feature type="transmembrane region" description="Helical" evidence="6">
    <location>
        <begin position="93"/>
        <end position="114"/>
    </location>
</feature>
<keyword evidence="4 6" id="KW-1133">Transmembrane helix</keyword>
<feature type="transmembrane region" description="Helical" evidence="6">
    <location>
        <begin position="20"/>
        <end position="40"/>
    </location>
</feature>
<sequence>MKKSRLEYSIINSSVSMLVYIFRLIIQFVSRSFFIHFLGAKYLGLNGLFTNILSFLSLAELGIGTSIIYSLYKPLSQSDQPKISALMNLYKKAYERIGLFVGLLGLILIPFLHFLINDNIEISKVYTYYILFLLNSSISYFFTYKRSLIIADQKNYINSINDLFFLLVMNVLQVVSLYFYSSFTLFLIIQIFATFISNLSISRIVDKRYPYLKNTQTSKLDSETREEIKKNIIGNVSSKIGGVIVMGTDNILISSFVSLTAVGIYSNYSLITVSIQNLCKQVTNSVTASIGNFATSANKDKAYGLFKKHFFINHSLVYFTTIVLVSTINPFIDLWVGSDYILSGFTTSLICLNYSIQVYRNTGFVFIESFGLYWFQRKKPILEAGLNLFISLLLLIVFDLGINGVLIGTIVSSLGFVIWYEAYVIYKHVFEKNFLDFVVLFLRYFFELIFSVIITVTVGRGIAQNFSGLIGLFFNGTIGFTISLLIYFILYRNREEFRFIISIYSRIKKRM</sequence>
<evidence type="ECO:0000256" key="6">
    <source>
        <dbReference type="SAM" id="Phobius"/>
    </source>
</evidence>